<dbReference type="OrthoDB" id="449487at2759"/>
<feature type="signal peptide" evidence="1">
    <location>
        <begin position="1"/>
        <end position="16"/>
    </location>
</feature>
<keyword evidence="1" id="KW-0732">Signal</keyword>
<comment type="caution">
    <text evidence="2">The sequence shown here is derived from an EMBL/GenBank/DDBJ whole genome shotgun (WGS) entry which is preliminary data.</text>
</comment>
<dbReference type="EMBL" id="CAICTM010000192">
    <property type="protein sequence ID" value="CAB9504319.1"/>
    <property type="molecule type" value="Genomic_DNA"/>
</dbReference>
<evidence type="ECO:0000313" key="2">
    <source>
        <dbReference type="EMBL" id="CAB9504319.1"/>
    </source>
</evidence>
<proteinExistence type="predicted"/>
<evidence type="ECO:0000256" key="1">
    <source>
        <dbReference type="SAM" id="SignalP"/>
    </source>
</evidence>
<dbReference type="AlphaFoldDB" id="A0A9N8DQY0"/>
<gene>
    <name evidence="2" type="ORF">SEMRO_193_G082590.1</name>
</gene>
<accession>A0A9N8DQY0</accession>
<dbReference type="Proteomes" id="UP001153069">
    <property type="component" value="Unassembled WGS sequence"/>
</dbReference>
<dbReference type="InterPro" id="IPR036866">
    <property type="entry name" value="RibonucZ/Hydroxyglut_hydro"/>
</dbReference>
<organism evidence="2 3">
    <name type="scientific">Seminavis robusta</name>
    <dbReference type="NCBI Taxonomy" id="568900"/>
    <lineage>
        <taxon>Eukaryota</taxon>
        <taxon>Sar</taxon>
        <taxon>Stramenopiles</taxon>
        <taxon>Ochrophyta</taxon>
        <taxon>Bacillariophyta</taxon>
        <taxon>Bacillariophyceae</taxon>
        <taxon>Bacillariophycidae</taxon>
        <taxon>Naviculales</taxon>
        <taxon>Naviculaceae</taxon>
        <taxon>Seminavis</taxon>
    </lineage>
</organism>
<protein>
    <submittedName>
        <fullName evidence="2">Metallo-beta-lactamase superfamily</fullName>
    </submittedName>
</protein>
<sequence>MKFLFLSLALLGPASAVTREECKTDYLPPLLACIDSFAGKGTPDCSLLPIPDFAMPQNEANEMGYWVQQLRDTPTSHVFAVSENAYNALILVDVPPTDDAVETSRGGRRNLKGGRKLEEMEEPELMDAPVESSGDVDVDVPDGITVAFVDFPPTFATEGGSFLMSAMNDILEMLEATLDDVAKVEMIYSHGHNDHIGLANATFGHLVELGFDPASIPIIAPEGVLEHFEHAIETGFFTYSAPLPTKTFTGFMEYTVGQSTPLTMTTFDGHQFGDKDVILFMEALDTENPAIMMVVDVVFPKWVPFFSFALSTDLLQYIAAHDTLLEFPLGDDGYFVGGHLNQIGDRNDILLNQNLTQAIVEAGALALQTVDAGAIVGGTGAFTPGTPNYGNSWAGFGAYFDELERVCARAVLEEYGCDFGGLDVTLYSSCRMAQSFWRLEV</sequence>
<dbReference type="Gene3D" id="3.60.15.10">
    <property type="entry name" value="Ribonuclease Z/Hydroxyacylglutathione hydrolase-like"/>
    <property type="match status" value="1"/>
</dbReference>
<evidence type="ECO:0000313" key="3">
    <source>
        <dbReference type="Proteomes" id="UP001153069"/>
    </source>
</evidence>
<keyword evidence="3" id="KW-1185">Reference proteome</keyword>
<dbReference type="SUPFAM" id="SSF56281">
    <property type="entry name" value="Metallo-hydrolase/oxidoreductase"/>
    <property type="match status" value="1"/>
</dbReference>
<reference evidence="2" key="1">
    <citation type="submission" date="2020-06" db="EMBL/GenBank/DDBJ databases">
        <authorList>
            <consortium name="Plant Systems Biology data submission"/>
        </authorList>
    </citation>
    <scope>NUCLEOTIDE SEQUENCE</scope>
    <source>
        <strain evidence="2">D6</strain>
    </source>
</reference>
<name>A0A9N8DQY0_9STRA</name>
<feature type="chain" id="PRO_5040264056" evidence="1">
    <location>
        <begin position="17"/>
        <end position="441"/>
    </location>
</feature>